<keyword evidence="2" id="KW-1133">Transmembrane helix</keyword>
<dbReference type="Proteomes" id="UP000887013">
    <property type="component" value="Unassembled WGS sequence"/>
</dbReference>
<proteinExistence type="predicted"/>
<evidence type="ECO:0000313" key="3">
    <source>
        <dbReference type="EMBL" id="GFT48157.1"/>
    </source>
</evidence>
<comment type="caution">
    <text evidence="3">The sequence shown here is derived from an EMBL/GenBank/DDBJ whole genome shotgun (WGS) entry which is preliminary data.</text>
</comment>
<keyword evidence="4" id="KW-1185">Reference proteome</keyword>
<evidence type="ECO:0000256" key="1">
    <source>
        <dbReference type="SAM" id="MobiDB-lite"/>
    </source>
</evidence>
<dbReference type="OrthoDB" id="6436950at2759"/>
<name>A0A8X6P2P6_NEPPI</name>
<sequence>MSIFGIWIQIFSSLVLHKVVGISIWKRLAPVFSQTSFKFLAFFEGIRKIHTMVNRKINLAALLLVVFFASMVTLGEGGIYKMMADAMGWNDGWESKGITFGIKSKGMTAIIPIPLPIPIFTKEKKGGGSKGDSGGGDKGSGGGDKGGDKGGDGGGGGWETAMGSNDWW</sequence>
<keyword evidence="2" id="KW-0812">Transmembrane</keyword>
<accession>A0A8X6P2P6</accession>
<feature type="transmembrane region" description="Helical" evidence="2">
    <location>
        <begin position="57"/>
        <end position="75"/>
    </location>
</feature>
<feature type="compositionally biased region" description="Gly residues" evidence="1">
    <location>
        <begin position="128"/>
        <end position="144"/>
    </location>
</feature>
<feature type="region of interest" description="Disordered" evidence="1">
    <location>
        <begin position="124"/>
        <end position="168"/>
    </location>
</feature>
<keyword evidence="2" id="KW-0472">Membrane</keyword>
<reference evidence="3" key="1">
    <citation type="submission" date="2020-08" db="EMBL/GenBank/DDBJ databases">
        <title>Multicomponent nature underlies the extraordinary mechanical properties of spider dragline silk.</title>
        <authorList>
            <person name="Kono N."/>
            <person name="Nakamura H."/>
            <person name="Mori M."/>
            <person name="Yoshida Y."/>
            <person name="Ohtoshi R."/>
            <person name="Malay A.D."/>
            <person name="Moran D.A.P."/>
            <person name="Tomita M."/>
            <person name="Numata K."/>
            <person name="Arakawa K."/>
        </authorList>
    </citation>
    <scope>NUCLEOTIDE SEQUENCE</scope>
</reference>
<dbReference type="EMBL" id="BMAW01016244">
    <property type="protein sequence ID" value="GFT48157.1"/>
    <property type="molecule type" value="Genomic_DNA"/>
</dbReference>
<gene>
    <name evidence="3" type="primary">AVEN_55293_1</name>
    <name evidence="3" type="ORF">NPIL_400581</name>
</gene>
<organism evidence="3 4">
    <name type="scientific">Nephila pilipes</name>
    <name type="common">Giant wood spider</name>
    <name type="synonym">Nephila maculata</name>
    <dbReference type="NCBI Taxonomy" id="299642"/>
    <lineage>
        <taxon>Eukaryota</taxon>
        <taxon>Metazoa</taxon>
        <taxon>Ecdysozoa</taxon>
        <taxon>Arthropoda</taxon>
        <taxon>Chelicerata</taxon>
        <taxon>Arachnida</taxon>
        <taxon>Araneae</taxon>
        <taxon>Araneomorphae</taxon>
        <taxon>Entelegynae</taxon>
        <taxon>Araneoidea</taxon>
        <taxon>Nephilidae</taxon>
        <taxon>Nephila</taxon>
    </lineage>
</organism>
<protein>
    <submittedName>
        <fullName evidence="3">Uncharacterized protein</fullName>
    </submittedName>
</protein>
<dbReference type="AlphaFoldDB" id="A0A8X6P2P6"/>
<evidence type="ECO:0000256" key="2">
    <source>
        <dbReference type="SAM" id="Phobius"/>
    </source>
</evidence>
<evidence type="ECO:0000313" key="4">
    <source>
        <dbReference type="Proteomes" id="UP000887013"/>
    </source>
</evidence>